<dbReference type="AlphaFoldDB" id="A0A5C5VFH5"/>
<accession>A0A5C5VFH5</accession>
<dbReference type="RefSeq" id="WP_146563704.1">
    <property type="nucleotide sequence ID" value="NZ_SIHJ01000001.1"/>
</dbReference>
<dbReference type="OrthoDB" id="239066at2"/>
<proteinExistence type="predicted"/>
<dbReference type="EMBL" id="SIHJ01000001">
    <property type="protein sequence ID" value="TWT36639.1"/>
    <property type="molecule type" value="Genomic_DNA"/>
</dbReference>
<dbReference type="InterPro" id="IPR025948">
    <property type="entry name" value="HTH-like_dom"/>
</dbReference>
<dbReference type="GO" id="GO:0003676">
    <property type="term" value="F:nucleic acid binding"/>
    <property type="evidence" value="ECO:0007669"/>
    <property type="project" value="InterPro"/>
</dbReference>
<keyword evidence="3" id="KW-1185">Reference proteome</keyword>
<dbReference type="SUPFAM" id="SSF53098">
    <property type="entry name" value="Ribonuclease H-like"/>
    <property type="match status" value="1"/>
</dbReference>
<comment type="caution">
    <text evidence="2">The sequence shown here is derived from an EMBL/GenBank/DDBJ whole genome shotgun (WGS) entry which is preliminary data.</text>
</comment>
<evidence type="ECO:0000259" key="1">
    <source>
        <dbReference type="PROSITE" id="PS50994"/>
    </source>
</evidence>
<dbReference type="InterPro" id="IPR012337">
    <property type="entry name" value="RNaseH-like_sf"/>
</dbReference>
<dbReference type="Pfam" id="PF13683">
    <property type="entry name" value="rve_3"/>
    <property type="match status" value="1"/>
</dbReference>
<dbReference type="Pfam" id="PF13276">
    <property type="entry name" value="HTH_21"/>
    <property type="match status" value="1"/>
</dbReference>
<dbReference type="Gene3D" id="3.30.420.10">
    <property type="entry name" value="Ribonuclease H-like superfamily/Ribonuclease H"/>
    <property type="match status" value="1"/>
</dbReference>
<dbReference type="GO" id="GO:0015074">
    <property type="term" value="P:DNA integration"/>
    <property type="evidence" value="ECO:0007669"/>
    <property type="project" value="InterPro"/>
</dbReference>
<reference evidence="2 3" key="1">
    <citation type="submission" date="2019-02" db="EMBL/GenBank/DDBJ databases">
        <title>Deep-cultivation of Planctomycetes and their phenomic and genomic characterization uncovers novel biology.</title>
        <authorList>
            <person name="Wiegand S."/>
            <person name="Jogler M."/>
            <person name="Boedeker C."/>
            <person name="Pinto D."/>
            <person name="Vollmers J."/>
            <person name="Rivas-Marin E."/>
            <person name="Kohn T."/>
            <person name="Peeters S.H."/>
            <person name="Heuer A."/>
            <person name="Rast P."/>
            <person name="Oberbeckmann S."/>
            <person name="Bunk B."/>
            <person name="Jeske O."/>
            <person name="Meyerdierks A."/>
            <person name="Storesund J.E."/>
            <person name="Kallscheuer N."/>
            <person name="Luecker S."/>
            <person name="Lage O.M."/>
            <person name="Pohl T."/>
            <person name="Merkel B.J."/>
            <person name="Hornburger P."/>
            <person name="Mueller R.-W."/>
            <person name="Bruemmer F."/>
            <person name="Labrenz M."/>
            <person name="Spormann A.M."/>
            <person name="Op Den Camp H."/>
            <person name="Overmann J."/>
            <person name="Amann R."/>
            <person name="Jetten M.S.M."/>
            <person name="Mascher T."/>
            <person name="Medema M.H."/>
            <person name="Devos D.P."/>
            <person name="Kaster A.-K."/>
            <person name="Ovreas L."/>
            <person name="Rohde M."/>
            <person name="Galperin M.Y."/>
            <person name="Jogler C."/>
        </authorList>
    </citation>
    <scope>NUCLEOTIDE SEQUENCE [LARGE SCALE GENOMIC DNA]</scope>
    <source>
        <strain evidence="2 3">KOR34</strain>
    </source>
</reference>
<evidence type="ECO:0000313" key="2">
    <source>
        <dbReference type="EMBL" id="TWT36639.1"/>
    </source>
</evidence>
<dbReference type="Proteomes" id="UP000316714">
    <property type="component" value="Unassembled WGS sequence"/>
</dbReference>
<gene>
    <name evidence="2" type="ORF">KOR34_15780</name>
</gene>
<dbReference type="InterPro" id="IPR036397">
    <property type="entry name" value="RNaseH_sf"/>
</dbReference>
<evidence type="ECO:0000313" key="3">
    <source>
        <dbReference type="Proteomes" id="UP000316714"/>
    </source>
</evidence>
<feature type="domain" description="Integrase catalytic" evidence="1">
    <location>
        <begin position="161"/>
        <end position="340"/>
    </location>
</feature>
<protein>
    <submittedName>
        <fullName evidence="2">Integrase core domain protein</fullName>
    </submittedName>
</protein>
<dbReference type="PROSITE" id="PS50994">
    <property type="entry name" value="INTEGRASE"/>
    <property type="match status" value="1"/>
</dbReference>
<sequence length="359" mass="41884">MTTSLQPWHVAFIWAVGWVNRQQQLVIEYLCAENRVLREQVHKKRILLTDDQRRRLAVKGKELGRKGLESITTLFTPDTILRWHRQLVAQKWDYSQRRMRAGRPPVSEEVTKLIVRFAKQNRSWGYRRIQGALANLGHDVSESTVANVMKANGLEPAPIRRKRTPWKEFLKAHWDQLSAVDFTSVEVWTPRGLITFYALFVIELKSRRVTFAGLTTSPNDAWMQQVARNLIDDEDGFLKDSKLLLMDRDTKFSAAFRHTLSLGGVHALRLPPKTPNLNAYVERFMRSLKEECLDRMIFFGEGSLRNAIRQYLEHYHTERNNQGIENRLIEEPDEQPPDGVVQCRERLGGMLKHYHWMAA</sequence>
<organism evidence="2 3">
    <name type="scientific">Posidoniimonas corsicana</name>
    <dbReference type="NCBI Taxonomy" id="1938618"/>
    <lineage>
        <taxon>Bacteria</taxon>
        <taxon>Pseudomonadati</taxon>
        <taxon>Planctomycetota</taxon>
        <taxon>Planctomycetia</taxon>
        <taxon>Pirellulales</taxon>
        <taxon>Lacipirellulaceae</taxon>
        <taxon>Posidoniimonas</taxon>
    </lineage>
</organism>
<dbReference type="InterPro" id="IPR001584">
    <property type="entry name" value="Integrase_cat-core"/>
</dbReference>
<name>A0A5C5VFH5_9BACT</name>